<proteinExistence type="predicted"/>
<dbReference type="Pfam" id="PF04434">
    <property type="entry name" value="SWIM"/>
    <property type="match status" value="1"/>
</dbReference>
<dbReference type="InterPro" id="IPR007527">
    <property type="entry name" value="Znf_SWIM"/>
</dbReference>
<evidence type="ECO:0000313" key="7">
    <source>
        <dbReference type="EMBL" id="KAJ6811470.1"/>
    </source>
</evidence>
<name>A0AAX6F4S1_IRIPA</name>
<feature type="compositionally biased region" description="Basic and acidic residues" evidence="5">
    <location>
        <begin position="767"/>
        <end position="779"/>
    </location>
</feature>
<keyword evidence="8" id="KW-1185">Reference proteome</keyword>
<dbReference type="AlphaFoldDB" id="A0AAX6F4S1"/>
<sequence>MKTGVEHIEGEVSIEVETEVGQSIETEVAKTSTPTRIDNIKELWVGKVFKSVEEAEQSYKEYGTNNGFGIRKRTQHKDKSNTELLSVTFSCSCEGTYKKKDEVVDHGQIKRSTSTMKTGCAARMRVVRRDSEVWLITIFSDEHNHMLVTPSKRILIRSHRQVPTAAKALADSFSQQNLQLSKVPAIFGGNVAFDKRDIYNHMRNVRSVYYEDGDAEGVRNYFKKMSLENPHFFYSIQCDSEGRAANFFWIDARSRMAYSRFGDTVTFDTTYRTNKYKLPFAPFIGVNHHRQSIHFGCCLLENEVEDTFVWLFETWLEAMGGVPPISIITDQDLAMTAAIKKVFPNTRHRFCLWHIKKKFAEKVSHIFFKKSKFKQAVKSCTRFVKTTEEFEVKWGALMRDYSLEDNAWLKHLYEIRQSWIPIYCRSTFFAGMNSTQRSEGHNAFFNRFVTCKTNLREFVMKYDQALESVYVSERKEDYISIYKKRVLTTTSPILAHAASIYTRNIYEIFSKECVHVPQLRADERKVDGDVHTFEVRYRSGIPDEWVVTFNIVTKECFCGCQLFEFSGILCRHMLTVFERYYIDDIPAHFILKRWTKEANRSKVVASDGLEMQDEHFGSQAARVSDLCRRFTQLAYMGGESTKGYKVLSNLIDKAYEEIREINDGLLQKENEDEVRIQENESTPGPIAPAGSRIDVPVLLDPRISQTKGRKRTQGSQSGTSSKDARIKSGLELCTEKKKPRICKSCKGHGHDSRNCPTAPKIVQNTGSRDDGGDRDQIIG</sequence>
<dbReference type="PANTHER" id="PTHR47718">
    <property type="entry name" value="OS01G0519700 PROTEIN"/>
    <property type="match status" value="1"/>
</dbReference>
<dbReference type="InterPro" id="IPR004330">
    <property type="entry name" value="FAR1_DNA_bnd_dom"/>
</dbReference>
<dbReference type="SMART" id="SM00575">
    <property type="entry name" value="ZnF_PMZ"/>
    <property type="match status" value="1"/>
</dbReference>
<evidence type="ECO:0000256" key="2">
    <source>
        <dbReference type="ARBA" id="ARBA00022771"/>
    </source>
</evidence>
<reference evidence="7" key="2">
    <citation type="submission" date="2023-04" db="EMBL/GenBank/DDBJ databases">
        <authorList>
            <person name="Bruccoleri R.E."/>
            <person name="Oakeley E.J."/>
            <person name="Faust A.-M."/>
            <person name="Dessus-Babus S."/>
            <person name="Altorfer M."/>
            <person name="Burckhardt D."/>
            <person name="Oertli M."/>
            <person name="Naumann U."/>
            <person name="Petersen F."/>
            <person name="Wong J."/>
        </authorList>
    </citation>
    <scope>NUCLEOTIDE SEQUENCE</scope>
    <source>
        <strain evidence="7">GSM-AAB239-AS_SAM_17_03QT</strain>
        <tissue evidence="7">Leaf</tissue>
    </source>
</reference>
<dbReference type="Pfam" id="PF10551">
    <property type="entry name" value="MULE"/>
    <property type="match status" value="1"/>
</dbReference>
<evidence type="ECO:0000256" key="1">
    <source>
        <dbReference type="ARBA" id="ARBA00022723"/>
    </source>
</evidence>
<reference evidence="7" key="1">
    <citation type="journal article" date="2023" name="GigaByte">
        <title>Genome assembly of the bearded iris, Iris pallida Lam.</title>
        <authorList>
            <person name="Bruccoleri R.E."/>
            <person name="Oakeley E.J."/>
            <person name="Faust A.M.E."/>
            <person name="Altorfer M."/>
            <person name="Dessus-Babus S."/>
            <person name="Burckhardt D."/>
            <person name="Oertli M."/>
            <person name="Naumann U."/>
            <person name="Petersen F."/>
            <person name="Wong J."/>
        </authorList>
    </citation>
    <scope>NUCLEOTIDE SEQUENCE</scope>
    <source>
        <strain evidence="7">GSM-AAB239-AS_SAM_17_03QT</strain>
    </source>
</reference>
<evidence type="ECO:0000259" key="6">
    <source>
        <dbReference type="PROSITE" id="PS50966"/>
    </source>
</evidence>
<evidence type="ECO:0000256" key="5">
    <source>
        <dbReference type="SAM" id="MobiDB-lite"/>
    </source>
</evidence>
<organism evidence="7 8">
    <name type="scientific">Iris pallida</name>
    <name type="common">Sweet iris</name>
    <dbReference type="NCBI Taxonomy" id="29817"/>
    <lineage>
        <taxon>Eukaryota</taxon>
        <taxon>Viridiplantae</taxon>
        <taxon>Streptophyta</taxon>
        <taxon>Embryophyta</taxon>
        <taxon>Tracheophyta</taxon>
        <taxon>Spermatophyta</taxon>
        <taxon>Magnoliopsida</taxon>
        <taxon>Liliopsida</taxon>
        <taxon>Asparagales</taxon>
        <taxon>Iridaceae</taxon>
        <taxon>Iridoideae</taxon>
        <taxon>Irideae</taxon>
        <taxon>Iris</taxon>
    </lineage>
</organism>
<evidence type="ECO:0000256" key="4">
    <source>
        <dbReference type="PROSITE-ProRule" id="PRU00325"/>
    </source>
</evidence>
<dbReference type="InterPro" id="IPR006564">
    <property type="entry name" value="Znf_PMZ"/>
</dbReference>
<dbReference type="Proteomes" id="UP001140949">
    <property type="component" value="Unassembled WGS sequence"/>
</dbReference>
<dbReference type="EMBL" id="JANAVB010031619">
    <property type="protein sequence ID" value="KAJ6811470.1"/>
    <property type="molecule type" value="Genomic_DNA"/>
</dbReference>
<gene>
    <name evidence="7" type="ORF">M6B38_153955</name>
</gene>
<feature type="region of interest" description="Disordered" evidence="5">
    <location>
        <begin position="675"/>
        <end position="724"/>
    </location>
</feature>
<evidence type="ECO:0000256" key="3">
    <source>
        <dbReference type="ARBA" id="ARBA00022833"/>
    </source>
</evidence>
<accession>A0AAX6F4S1</accession>
<dbReference type="GO" id="GO:0008270">
    <property type="term" value="F:zinc ion binding"/>
    <property type="evidence" value="ECO:0007669"/>
    <property type="project" value="UniProtKB-KW"/>
</dbReference>
<dbReference type="PROSITE" id="PS50966">
    <property type="entry name" value="ZF_SWIM"/>
    <property type="match status" value="1"/>
</dbReference>
<feature type="region of interest" description="Disordered" evidence="5">
    <location>
        <begin position="743"/>
        <end position="779"/>
    </location>
</feature>
<dbReference type="InterPro" id="IPR018289">
    <property type="entry name" value="MULE_transposase_dom"/>
</dbReference>
<comment type="caution">
    <text evidence="7">The sequence shown here is derived from an EMBL/GenBank/DDBJ whole genome shotgun (WGS) entry which is preliminary data.</text>
</comment>
<evidence type="ECO:0000313" key="8">
    <source>
        <dbReference type="Proteomes" id="UP001140949"/>
    </source>
</evidence>
<keyword evidence="2 4" id="KW-0863">Zinc-finger</keyword>
<keyword evidence="1" id="KW-0479">Metal-binding</keyword>
<feature type="domain" description="SWIM-type" evidence="6">
    <location>
        <begin position="549"/>
        <end position="581"/>
    </location>
</feature>
<protein>
    <submittedName>
        <fullName evidence="7">Protein FAR1-RELATED SEQUENCE 5-like</fullName>
    </submittedName>
</protein>
<dbReference type="Pfam" id="PF03101">
    <property type="entry name" value="FAR1"/>
    <property type="match status" value="1"/>
</dbReference>
<keyword evidence="3" id="KW-0862">Zinc</keyword>